<gene>
    <name evidence="1" type="ORF">M421DRAFT_130312</name>
</gene>
<organism evidence="1 2">
    <name type="scientific">Didymella exigua CBS 183.55</name>
    <dbReference type="NCBI Taxonomy" id="1150837"/>
    <lineage>
        <taxon>Eukaryota</taxon>
        <taxon>Fungi</taxon>
        <taxon>Dikarya</taxon>
        <taxon>Ascomycota</taxon>
        <taxon>Pezizomycotina</taxon>
        <taxon>Dothideomycetes</taxon>
        <taxon>Pleosporomycetidae</taxon>
        <taxon>Pleosporales</taxon>
        <taxon>Pleosporineae</taxon>
        <taxon>Didymellaceae</taxon>
        <taxon>Didymella</taxon>
    </lineage>
</organism>
<proteinExistence type="predicted"/>
<sequence>MSRHRPSVVPCNAEHGPKFAAASVSVCSAASGRDYHCIGKFVCSTEPIGEASYSQLLRNQNIKQAGVCSYHTQTVFLVRMQPQRSREESLKPALAQCLAPLRHFIGFSAPLDESFRQRQVWAIIVWKPHG</sequence>
<evidence type="ECO:0000313" key="2">
    <source>
        <dbReference type="Proteomes" id="UP000800082"/>
    </source>
</evidence>
<dbReference type="Proteomes" id="UP000800082">
    <property type="component" value="Unassembled WGS sequence"/>
</dbReference>
<evidence type="ECO:0000313" key="1">
    <source>
        <dbReference type="EMBL" id="KAF1929823.1"/>
    </source>
</evidence>
<accession>A0A6A5RQV5</accession>
<dbReference type="EMBL" id="ML978965">
    <property type="protein sequence ID" value="KAF1929823.1"/>
    <property type="molecule type" value="Genomic_DNA"/>
</dbReference>
<dbReference type="GeneID" id="54345023"/>
<dbReference type="RefSeq" id="XP_033450071.1">
    <property type="nucleotide sequence ID" value="XM_033587377.1"/>
</dbReference>
<dbReference type="AlphaFoldDB" id="A0A6A5RQV5"/>
<keyword evidence="2" id="KW-1185">Reference proteome</keyword>
<reference evidence="1" key="1">
    <citation type="journal article" date="2020" name="Stud. Mycol.">
        <title>101 Dothideomycetes genomes: a test case for predicting lifestyles and emergence of pathogens.</title>
        <authorList>
            <person name="Haridas S."/>
            <person name="Albert R."/>
            <person name="Binder M."/>
            <person name="Bloem J."/>
            <person name="Labutti K."/>
            <person name="Salamov A."/>
            <person name="Andreopoulos B."/>
            <person name="Baker S."/>
            <person name="Barry K."/>
            <person name="Bills G."/>
            <person name="Bluhm B."/>
            <person name="Cannon C."/>
            <person name="Castanera R."/>
            <person name="Culley D."/>
            <person name="Daum C."/>
            <person name="Ezra D."/>
            <person name="Gonzalez J."/>
            <person name="Henrissat B."/>
            <person name="Kuo A."/>
            <person name="Liang C."/>
            <person name="Lipzen A."/>
            <person name="Lutzoni F."/>
            <person name="Magnuson J."/>
            <person name="Mondo S."/>
            <person name="Nolan M."/>
            <person name="Ohm R."/>
            <person name="Pangilinan J."/>
            <person name="Park H.-J."/>
            <person name="Ramirez L."/>
            <person name="Alfaro M."/>
            <person name="Sun H."/>
            <person name="Tritt A."/>
            <person name="Yoshinaga Y."/>
            <person name="Zwiers L.-H."/>
            <person name="Turgeon B."/>
            <person name="Goodwin S."/>
            <person name="Spatafora J."/>
            <person name="Crous P."/>
            <person name="Grigoriev I."/>
        </authorList>
    </citation>
    <scope>NUCLEOTIDE SEQUENCE</scope>
    <source>
        <strain evidence="1">CBS 183.55</strain>
    </source>
</reference>
<protein>
    <submittedName>
        <fullName evidence="1">Uncharacterized protein</fullName>
    </submittedName>
</protein>
<name>A0A6A5RQV5_9PLEO</name>